<dbReference type="RefSeq" id="WP_039713156.1">
    <property type="nucleotide sequence ID" value="NZ_JTJC03000011.1"/>
</dbReference>
<dbReference type="EMBL" id="JTJC03000011">
    <property type="protein sequence ID" value="NHC37741.1"/>
    <property type="molecule type" value="Genomic_DNA"/>
</dbReference>
<feature type="region of interest" description="Disordered" evidence="1">
    <location>
        <begin position="1"/>
        <end position="22"/>
    </location>
</feature>
<accession>A0A9X5I729</accession>
<reference evidence="2 3" key="1">
    <citation type="journal article" date="2015" name="Genome Announc.">
        <title>Draft Genome Sequence of the Terrestrial Cyanobacterium Scytonema millei VB511283, Isolated from Eastern India.</title>
        <authorList>
            <person name="Sen D."/>
            <person name="Chandrababunaidu M.M."/>
            <person name="Singh D."/>
            <person name="Sanghi N."/>
            <person name="Ghorai A."/>
            <person name="Mishra G.P."/>
            <person name="Madduluri M."/>
            <person name="Adhikary S.P."/>
            <person name="Tripathy S."/>
        </authorList>
    </citation>
    <scope>NUCLEOTIDE SEQUENCE [LARGE SCALE GENOMIC DNA]</scope>
    <source>
        <strain evidence="2 3">VB511283</strain>
    </source>
</reference>
<organism evidence="2 3">
    <name type="scientific">Scytonema millei VB511283</name>
    <dbReference type="NCBI Taxonomy" id="1245923"/>
    <lineage>
        <taxon>Bacteria</taxon>
        <taxon>Bacillati</taxon>
        <taxon>Cyanobacteriota</taxon>
        <taxon>Cyanophyceae</taxon>
        <taxon>Nostocales</taxon>
        <taxon>Scytonemataceae</taxon>
        <taxon>Scytonema</taxon>
    </lineage>
</organism>
<evidence type="ECO:0000313" key="3">
    <source>
        <dbReference type="Proteomes" id="UP000031532"/>
    </source>
</evidence>
<dbReference type="Proteomes" id="UP000031532">
    <property type="component" value="Unassembled WGS sequence"/>
</dbReference>
<dbReference type="OrthoDB" id="5623405at2"/>
<sequence length="202" mass="23474">MSASTDDNINYIDGESSKNEPISTVANGSQYSQVENLSSGSLDKIREILFGTQVRENNKRFNRIEERLLKEFTELREDTRKRMDGLEAYIRQEIESLTEVVKKQQVSRDETLKELTQEHKNQVGNLERKLFDLDEQTNKIARDLRQQILDQSKNMNEDIGKKYAEILATVERETQEIRSDKANRITLSALFAELAMRLRSET</sequence>
<dbReference type="SUPFAM" id="SSF69989">
    <property type="entry name" value="C-terminal domain of PLC-beta"/>
    <property type="match status" value="1"/>
</dbReference>
<evidence type="ECO:0000256" key="1">
    <source>
        <dbReference type="SAM" id="MobiDB-lite"/>
    </source>
</evidence>
<comment type="caution">
    <text evidence="2">The sequence shown here is derived from an EMBL/GenBank/DDBJ whole genome shotgun (WGS) entry which is preliminary data.</text>
</comment>
<protein>
    <submittedName>
        <fullName evidence="2">Uncharacterized protein</fullName>
    </submittedName>
</protein>
<keyword evidence="3" id="KW-1185">Reference proteome</keyword>
<name>A0A9X5I729_9CYAN</name>
<proteinExistence type="predicted"/>
<gene>
    <name evidence="2" type="ORF">QH73_0024405</name>
</gene>
<evidence type="ECO:0000313" key="2">
    <source>
        <dbReference type="EMBL" id="NHC37741.1"/>
    </source>
</evidence>
<dbReference type="AlphaFoldDB" id="A0A9X5I729"/>